<feature type="domain" description="HTH cro/C1-type" evidence="1">
    <location>
        <begin position="1"/>
        <end position="56"/>
    </location>
</feature>
<dbReference type="SMART" id="SM00530">
    <property type="entry name" value="HTH_XRE"/>
    <property type="match status" value="1"/>
</dbReference>
<evidence type="ECO:0000313" key="3">
    <source>
        <dbReference type="Proteomes" id="UP000282741"/>
    </source>
</evidence>
<evidence type="ECO:0000259" key="1">
    <source>
        <dbReference type="PROSITE" id="PS50943"/>
    </source>
</evidence>
<reference evidence="3" key="1">
    <citation type="submission" date="2017-10" db="EMBL/GenBank/DDBJ databases">
        <title>Whole genome sequencing of various Bordetella species.</title>
        <authorList>
            <person name="Weigand M.R."/>
            <person name="Loparev V."/>
            <person name="Peng Y."/>
            <person name="Bowden K.E."/>
            <person name="Tondella M.L."/>
            <person name="Williams M.M."/>
        </authorList>
    </citation>
    <scope>NUCLEOTIDE SEQUENCE [LARGE SCALE GENOMIC DNA]</scope>
    <source>
        <strain evidence="3">H720</strain>
    </source>
</reference>
<dbReference type="CDD" id="cd00093">
    <property type="entry name" value="HTH_XRE"/>
    <property type="match status" value="1"/>
</dbReference>
<dbReference type="GO" id="GO:0003677">
    <property type="term" value="F:DNA binding"/>
    <property type="evidence" value="ECO:0007669"/>
    <property type="project" value="InterPro"/>
</dbReference>
<accession>A0AAN1S0K5</accession>
<organism evidence="2 3">
    <name type="scientific">Bordetella hinzii</name>
    <dbReference type="NCBI Taxonomy" id="103855"/>
    <lineage>
        <taxon>Bacteria</taxon>
        <taxon>Pseudomonadati</taxon>
        <taxon>Pseudomonadota</taxon>
        <taxon>Betaproteobacteria</taxon>
        <taxon>Burkholderiales</taxon>
        <taxon>Alcaligenaceae</taxon>
        <taxon>Bordetella</taxon>
    </lineage>
</organism>
<evidence type="ECO:0000313" key="2">
    <source>
        <dbReference type="EMBL" id="AZW19443.1"/>
    </source>
</evidence>
<dbReference type="Gene3D" id="1.10.260.40">
    <property type="entry name" value="lambda repressor-like DNA-binding domains"/>
    <property type="match status" value="1"/>
</dbReference>
<sequence>MRSARVLRGWTQKDLAAACQLSQSAIGNYESGLRTRPSGASLIKLTRALRVTAQWLSSGEGPMRGEGGSEELAWPFHSVPYASYLALTQREKRQLEQVLAAYIAARGP</sequence>
<dbReference type="Proteomes" id="UP000282741">
    <property type="component" value="Chromosome"/>
</dbReference>
<dbReference type="AlphaFoldDB" id="A0AAN1S0K5"/>
<dbReference type="InterPro" id="IPR010982">
    <property type="entry name" value="Lambda_DNA-bd_dom_sf"/>
</dbReference>
<dbReference type="SUPFAM" id="SSF47413">
    <property type="entry name" value="lambda repressor-like DNA-binding domains"/>
    <property type="match status" value="1"/>
</dbReference>
<dbReference type="EMBL" id="CP024172">
    <property type="protein sequence ID" value="AZW19443.1"/>
    <property type="molecule type" value="Genomic_DNA"/>
</dbReference>
<name>A0AAN1S0K5_9BORD</name>
<protein>
    <submittedName>
        <fullName evidence="2">XRE family transcriptional regulator</fullName>
    </submittedName>
</protein>
<dbReference type="Pfam" id="PF01381">
    <property type="entry name" value="HTH_3"/>
    <property type="match status" value="1"/>
</dbReference>
<gene>
    <name evidence="2" type="ORF">CS347_04980</name>
</gene>
<dbReference type="InterPro" id="IPR001387">
    <property type="entry name" value="Cro/C1-type_HTH"/>
</dbReference>
<dbReference type="PROSITE" id="PS50943">
    <property type="entry name" value="HTH_CROC1"/>
    <property type="match status" value="1"/>
</dbReference>
<proteinExistence type="predicted"/>